<evidence type="ECO:0000313" key="3">
    <source>
        <dbReference type="Proteomes" id="UP000258613"/>
    </source>
</evidence>
<feature type="region of interest" description="Disordered" evidence="1">
    <location>
        <begin position="1"/>
        <end position="23"/>
    </location>
</feature>
<evidence type="ECO:0008006" key="4">
    <source>
        <dbReference type="Google" id="ProtNLM"/>
    </source>
</evidence>
<sequence length="94" mass="10246">MFAGEVRPDTSMASRRTTADGEAAINWRQTGTAVTLYDEKNPDAWVRMEFEAGVPPEHRLYMICSDCGAVFAQRSVPGTGSVCGDCGTAFDHDR</sequence>
<evidence type="ECO:0000256" key="1">
    <source>
        <dbReference type="SAM" id="MobiDB-lite"/>
    </source>
</evidence>
<dbReference type="EMBL" id="CP027033">
    <property type="protein sequence ID" value="AXR83218.1"/>
    <property type="molecule type" value="Genomic_DNA"/>
</dbReference>
<organism evidence="2 3">
    <name type="scientific">Natrarchaeobaculum sulfurireducens</name>
    <dbReference type="NCBI Taxonomy" id="2044521"/>
    <lineage>
        <taxon>Archaea</taxon>
        <taxon>Methanobacteriati</taxon>
        <taxon>Methanobacteriota</taxon>
        <taxon>Stenosarchaea group</taxon>
        <taxon>Halobacteria</taxon>
        <taxon>Halobacteriales</taxon>
        <taxon>Natrialbaceae</taxon>
        <taxon>Natrarchaeobaculum</taxon>
    </lineage>
</organism>
<accession>A0A346PUM3</accession>
<evidence type="ECO:0000313" key="2">
    <source>
        <dbReference type="EMBL" id="AXR83218.1"/>
    </source>
</evidence>
<dbReference type="KEGG" id="nag:AArcMg_3233"/>
<name>A0A346PUM3_9EURY</name>
<proteinExistence type="predicted"/>
<dbReference type="Proteomes" id="UP000258613">
    <property type="component" value="Chromosome"/>
</dbReference>
<protein>
    <recommendedName>
        <fullName evidence="4">Small CPxCG-related zinc finger protein</fullName>
    </recommendedName>
</protein>
<gene>
    <name evidence="2" type="ORF">AArcMg_3233</name>
</gene>
<dbReference type="AlphaFoldDB" id="A0A346PUM3"/>
<keyword evidence="3" id="KW-1185">Reference proteome</keyword>
<reference evidence="3" key="1">
    <citation type="submission" date="2018-02" db="EMBL/GenBank/DDBJ databases">
        <title>Phenotypic and genomic properties of facultatively anaerobic sulfur-reducing natronoarchaea from hypersaline soda lakes.</title>
        <authorList>
            <person name="Sorokin D.Y."/>
            <person name="Kublanov I.V."/>
            <person name="Roman P."/>
            <person name="Sinninghe Damste J.S."/>
            <person name="Golyshin P.N."/>
            <person name="Rojo D."/>
            <person name="Ciordia S."/>
            <person name="Mena M.D.C."/>
            <person name="Ferrer M."/>
            <person name="Messina E."/>
            <person name="Smedile F."/>
            <person name="La Spada G."/>
            <person name="La Cono V."/>
            <person name="Yakimov M.M."/>
        </authorList>
    </citation>
    <scope>NUCLEOTIDE SEQUENCE [LARGE SCALE GENOMIC DNA]</scope>
    <source>
        <strain evidence="3">AArc-Mg</strain>
    </source>
</reference>